<sequence>MLTVDRRQYPVRVVVDCRWVGFMASSGINALVRLHCAVRSASGWVRPAGVRATVQRVVGLSGLEAVIGCYPTLQQALTA</sequence>
<dbReference type="InterPro" id="IPR002645">
    <property type="entry name" value="STAS_dom"/>
</dbReference>
<evidence type="ECO:0000313" key="3">
    <source>
        <dbReference type="Proteomes" id="UP000619244"/>
    </source>
</evidence>
<dbReference type="GO" id="GO:0043856">
    <property type="term" value="F:anti-sigma factor antagonist activity"/>
    <property type="evidence" value="ECO:0007669"/>
    <property type="project" value="TreeGrafter"/>
</dbReference>
<comment type="caution">
    <text evidence="2">The sequence shown here is derived from an EMBL/GenBank/DDBJ whole genome shotgun (WGS) entry which is preliminary data.</text>
</comment>
<evidence type="ECO:0000259" key="1">
    <source>
        <dbReference type="PROSITE" id="PS50801"/>
    </source>
</evidence>
<dbReference type="InterPro" id="IPR036513">
    <property type="entry name" value="STAS_dom_sf"/>
</dbReference>
<dbReference type="PANTHER" id="PTHR33495">
    <property type="entry name" value="ANTI-SIGMA FACTOR ANTAGONIST TM_1081-RELATED-RELATED"/>
    <property type="match status" value="1"/>
</dbReference>
<protein>
    <recommendedName>
        <fullName evidence="1">STAS domain-containing protein</fullName>
    </recommendedName>
</protein>
<evidence type="ECO:0000313" key="2">
    <source>
        <dbReference type="EMBL" id="GGX81084.1"/>
    </source>
</evidence>
<dbReference type="PANTHER" id="PTHR33495:SF2">
    <property type="entry name" value="ANTI-SIGMA FACTOR ANTAGONIST TM_1081-RELATED"/>
    <property type="match status" value="1"/>
</dbReference>
<name>A0A918NMJ7_9ACTN</name>
<dbReference type="AlphaFoldDB" id="A0A918NMJ7"/>
<proteinExistence type="predicted"/>
<organism evidence="2 3">
    <name type="scientific">Streptomyces minutiscleroticus</name>
    <dbReference type="NCBI Taxonomy" id="68238"/>
    <lineage>
        <taxon>Bacteria</taxon>
        <taxon>Bacillati</taxon>
        <taxon>Actinomycetota</taxon>
        <taxon>Actinomycetes</taxon>
        <taxon>Kitasatosporales</taxon>
        <taxon>Streptomycetaceae</taxon>
        <taxon>Streptomyces</taxon>
    </lineage>
</organism>
<reference evidence="2" key="2">
    <citation type="submission" date="2020-09" db="EMBL/GenBank/DDBJ databases">
        <authorList>
            <person name="Sun Q."/>
            <person name="Ohkuma M."/>
        </authorList>
    </citation>
    <scope>NUCLEOTIDE SEQUENCE</scope>
    <source>
        <strain evidence="2">JCM 4790</strain>
    </source>
</reference>
<dbReference type="EMBL" id="BMVU01000018">
    <property type="protein sequence ID" value="GGX81084.1"/>
    <property type="molecule type" value="Genomic_DNA"/>
</dbReference>
<keyword evidence="3" id="KW-1185">Reference proteome</keyword>
<dbReference type="CDD" id="cd07043">
    <property type="entry name" value="STAS_anti-anti-sigma_factors"/>
    <property type="match status" value="1"/>
</dbReference>
<dbReference type="Gene3D" id="3.30.750.24">
    <property type="entry name" value="STAS domain"/>
    <property type="match status" value="1"/>
</dbReference>
<accession>A0A918NMJ7</accession>
<dbReference type="SUPFAM" id="SSF52091">
    <property type="entry name" value="SpoIIaa-like"/>
    <property type="match status" value="1"/>
</dbReference>
<gene>
    <name evidence="2" type="ORF">GCM10010358_39220</name>
</gene>
<reference evidence="2" key="1">
    <citation type="journal article" date="2014" name="Int. J. Syst. Evol. Microbiol.">
        <title>Complete genome sequence of Corynebacterium casei LMG S-19264T (=DSM 44701T), isolated from a smear-ripened cheese.</title>
        <authorList>
            <consortium name="US DOE Joint Genome Institute (JGI-PGF)"/>
            <person name="Walter F."/>
            <person name="Albersmeier A."/>
            <person name="Kalinowski J."/>
            <person name="Ruckert C."/>
        </authorList>
    </citation>
    <scope>NUCLEOTIDE SEQUENCE</scope>
    <source>
        <strain evidence="2">JCM 4790</strain>
    </source>
</reference>
<feature type="domain" description="STAS" evidence="1">
    <location>
        <begin position="1"/>
        <end position="79"/>
    </location>
</feature>
<dbReference type="PROSITE" id="PS50801">
    <property type="entry name" value="STAS"/>
    <property type="match status" value="1"/>
</dbReference>
<dbReference type="Proteomes" id="UP000619244">
    <property type="component" value="Unassembled WGS sequence"/>
</dbReference>
<dbReference type="Pfam" id="PF01740">
    <property type="entry name" value="STAS"/>
    <property type="match status" value="1"/>
</dbReference>